<reference evidence="2" key="1">
    <citation type="journal article" date="2019" name="Int. J. Syst. Evol. Microbiol.">
        <title>The Global Catalogue of Microorganisms (GCM) 10K type strain sequencing project: providing services to taxonomists for standard genome sequencing and annotation.</title>
        <authorList>
            <consortium name="The Broad Institute Genomics Platform"/>
            <consortium name="The Broad Institute Genome Sequencing Center for Infectious Disease"/>
            <person name="Wu L."/>
            <person name="Ma J."/>
        </authorList>
    </citation>
    <scope>NUCLEOTIDE SEQUENCE [LARGE SCALE GENOMIC DNA]</scope>
    <source>
        <strain evidence="2">CCM 8391</strain>
    </source>
</reference>
<organism evidence="1 2">
    <name type="scientific">Pseudonocardia hispaniensis</name>
    <dbReference type="NCBI Taxonomy" id="904933"/>
    <lineage>
        <taxon>Bacteria</taxon>
        <taxon>Bacillati</taxon>
        <taxon>Actinomycetota</taxon>
        <taxon>Actinomycetes</taxon>
        <taxon>Pseudonocardiales</taxon>
        <taxon>Pseudonocardiaceae</taxon>
        <taxon>Pseudonocardia</taxon>
    </lineage>
</organism>
<evidence type="ECO:0000313" key="2">
    <source>
        <dbReference type="Proteomes" id="UP001596302"/>
    </source>
</evidence>
<name>A0ABW1J8Z8_9PSEU</name>
<dbReference type="EMBL" id="JBHSQW010000044">
    <property type="protein sequence ID" value="MFC5997084.1"/>
    <property type="molecule type" value="Genomic_DNA"/>
</dbReference>
<evidence type="ECO:0000313" key="1">
    <source>
        <dbReference type="EMBL" id="MFC5997084.1"/>
    </source>
</evidence>
<protein>
    <submittedName>
        <fullName evidence="1">Uncharacterized protein</fullName>
    </submittedName>
</protein>
<accession>A0ABW1J8Z8</accession>
<keyword evidence="2" id="KW-1185">Reference proteome</keyword>
<comment type="caution">
    <text evidence="1">The sequence shown here is derived from an EMBL/GenBank/DDBJ whole genome shotgun (WGS) entry which is preliminary data.</text>
</comment>
<proteinExistence type="predicted"/>
<gene>
    <name evidence="1" type="ORF">ACFQE5_22995</name>
</gene>
<dbReference type="Proteomes" id="UP001596302">
    <property type="component" value="Unassembled WGS sequence"/>
</dbReference>
<dbReference type="RefSeq" id="WP_379588004.1">
    <property type="nucleotide sequence ID" value="NZ_JBHSQW010000044.1"/>
</dbReference>
<sequence length="107" mass="11365">MCTNTTPVEPSPAPSAQTFPTTAEFLAAITPGMELCTSDFTGWAQVESVVAGETPVVRGRRRADSRLVEVPAGELIDLRGGHCVRIDRVRATIDQQGWEVNGPDAAG</sequence>